<keyword evidence="4" id="KW-1185">Reference proteome</keyword>
<organism evidence="3 4">
    <name type="scientific">Halovenus carboxidivorans</name>
    <dbReference type="NCBI Taxonomy" id="2692199"/>
    <lineage>
        <taxon>Archaea</taxon>
        <taxon>Methanobacteriati</taxon>
        <taxon>Methanobacteriota</taxon>
        <taxon>Stenosarchaea group</taxon>
        <taxon>Halobacteria</taxon>
        <taxon>Halobacteriales</taxon>
        <taxon>Haloarculaceae</taxon>
        <taxon>Halovenus</taxon>
    </lineage>
</organism>
<dbReference type="RefSeq" id="WP_159765171.1">
    <property type="nucleotide sequence ID" value="NZ_WUUT01000007.1"/>
</dbReference>
<dbReference type="Pfam" id="PF07760">
    <property type="entry name" value="DUF1616"/>
    <property type="match status" value="1"/>
</dbReference>
<keyword evidence="1" id="KW-1133">Transmembrane helix</keyword>
<keyword evidence="1" id="KW-0472">Membrane</keyword>
<feature type="transmembrane region" description="Helical" evidence="1">
    <location>
        <begin position="118"/>
        <end position="137"/>
    </location>
</feature>
<dbReference type="OrthoDB" id="82282at2157"/>
<evidence type="ECO:0000256" key="1">
    <source>
        <dbReference type="SAM" id="Phobius"/>
    </source>
</evidence>
<dbReference type="AlphaFoldDB" id="A0A6B0T3W7"/>
<evidence type="ECO:0000313" key="3">
    <source>
        <dbReference type="EMBL" id="MXR52978.1"/>
    </source>
</evidence>
<gene>
    <name evidence="3" type="ORF">GRX03_15370</name>
</gene>
<sequence length="332" mass="35506">MSYRGESESSFPIDLLAVGLLGLYTLGVAAGVVGDVPGRRPLGVAALLFAPGYALVCGLFPRERGQETITEVFEPTVGEDAGQITVIERLLLGVGMSLCLVPLLGLGLVFVGVGVQSAGMLGATGLTTVVLTVIAGVRRRQVLPWERFDPLPADLSRDSVRWSGELDLRTGLSVLLAIGFVVAGAGIGVAVLETDRGEQFTEFGLVTEDPETGELTADDYPDELTPTQSERIQVTVTNNEGRPVEYTVVTLVESLDSNGNRQQAERVDSFRVSVENGETVREQRSLDPEMSGTNLRLTYLLYVGSPPDEQTPATETAYRSVHLWVDVPTGGN</sequence>
<feature type="domain" description="DUF1616" evidence="2">
    <location>
        <begin position="18"/>
        <end position="326"/>
    </location>
</feature>
<dbReference type="PIRSF" id="PIRSF018671">
    <property type="entry name" value="UCP018671"/>
    <property type="match status" value="1"/>
</dbReference>
<dbReference type="InterPro" id="IPR014495">
    <property type="entry name" value="UCP018671"/>
</dbReference>
<feature type="transmembrane region" description="Helical" evidence="1">
    <location>
        <begin position="40"/>
        <end position="60"/>
    </location>
</feature>
<evidence type="ECO:0000313" key="4">
    <source>
        <dbReference type="Proteomes" id="UP000466535"/>
    </source>
</evidence>
<evidence type="ECO:0000259" key="2">
    <source>
        <dbReference type="Pfam" id="PF07760"/>
    </source>
</evidence>
<feature type="transmembrane region" description="Helical" evidence="1">
    <location>
        <begin position="90"/>
        <end position="112"/>
    </location>
</feature>
<protein>
    <submittedName>
        <fullName evidence="3">DUF1616 domain-containing protein</fullName>
    </submittedName>
</protein>
<accession>A0A6B0T3W7</accession>
<reference evidence="3 4" key="1">
    <citation type="submission" date="2019-12" db="EMBL/GenBank/DDBJ databases">
        <title>Isolation and characterization of three novel carbon monoxide-oxidizing members of Halobacteria from salione crusts and soils.</title>
        <authorList>
            <person name="Myers M.R."/>
            <person name="King G.M."/>
        </authorList>
    </citation>
    <scope>NUCLEOTIDE SEQUENCE [LARGE SCALE GENOMIC DNA]</scope>
    <source>
        <strain evidence="3 4">WSH3</strain>
    </source>
</reference>
<dbReference type="EMBL" id="WUUT01000007">
    <property type="protein sequence ID" value="MXR52978.1"/>
    <property type="molecule type" value="Genomic_DNA"/>
</dbReference>
<comment type="caution">
    <text evidence="3">The sequence shown here is derived from an EMBL/GenBank/DDBJ whole genome shotgun (WGS) entry which is preliminary data.</text>
</comment>
<feature type="transmembrane region" description="Helical" evidence="1">
    <location>
        <begin position="12"/>
        <end position="34"/>
    </location>
</feature>
<dbReference type="Proteomes" id="UP000466535">
    <property type="component" value="Unassembled WGS sequence"/>
</dbReference>
<feature type="transmembrane region" description="Helical" evidence="1">
    <location>
        <begin position="171"/>
        <end position="192"/>
    </location>
</feature>
<keyword evidence="1" id="KW-0812">Transmembrane</keyword>
<dbReference type="InterPro" id="IPR011674">
    <property type="entry name" value="DUF1616"/>
</dbReference>
<name>A0A6B0T3W7_9EURY</name>
<proteinExistence type="predicted"/>